<reference evidence="2" key="1">
    <citation type="journal article" date="2019" name="Int. J. Syst. Evol. Microbiol.">
        <title>The Global Catalogue of Microorganisms (GCM) 10K type strain sequencing project: providing services to taxonomists for standard genome sequencing and annotation.</title>
        <authorList>
            <consortium name="The Broad Institute Genomics Platform"/>
            <consortium name="The Broad Institute Genome Sequencing Center for Infectious Disease"/>
            <person name="Wu L."/>
            <person name="Ma J."/>
        </authorList>
    </citation>
    <scope>NUCLEOTIDE SEQUENCE [LARGE SCALE GENOMIC DNA]</scope>
    <source>
        <strain evidence="2">JCM 16259</strain>
    </source>
</reference>
<evidence type="ECO:0000313" key="1">
    <source>
        <dbReference type="EMBL" id="GAA2503527.1"/>
    </source>
</evidence>
<evidence type="ECO:0000313" key="2">
    <source>
        <dbReference type="Proteomes" id="UP001500730"/>
    </source>
</evidence>
<keyword evidence="2" id="KW-1185">Reference proteome</keyword>
<name>A0ABP5ZUF3_9MICO</name>
<comment type="caution">
    <text evidence="1">The sequence shown here is derived from an EMBL/GenBank/DDBJ whole genome shotgun (WGS) entry which is preliminary data.</text>
</comment>
<organism evidence="1 2">
    <name type="scientific">Terrabacter carboxydivorans</name>
    <dbReference type="NCBI Taxonomy" id="619730"/>
    <lineage>
        <taxon>Bacteria</taxon>
        <taxon>Bacillati</taxon>
        <taxon>Actinomycetota</taxon>
        <taxon>Actinomycetes</taxon>
        <taxon>Micrococcales</taxon>
        <taxon>Intrasporangiaceae</taxon>
        <taxon>Terrabacter</taxon>
    </lineage>
</organism>
<sequence length="88" mass="9119">MTGVAAAPLAEVDGTAELPALLLLETDGFDVVVAMDVEAATSELEVPQAAKHRARAGTAARSVILRVMVASRSSGHLKDRTMKFVTGA</sequence>
<dbReference type="Proteomes" id="UP001500730">
    <property type="component" value="Unassembled WGS sequence"/>
</dbReference>
<dbReference type="EMBL" id="BAAARE010000047">
    <property type="protein sequence ID" value="GAA2503527.1"/>
    <property type="molecule type" value="Genomic_DNA"/>
</dbReference>
<proteinExistence type="predicted"/>
<protein>
    <submittedName>
        <fullName evidence="1">Uncharacterized protein</fullName>
    </submittedName>
</protein>
<accession>A0ABP5ZUF3</accession>
<gene>
    <name evidence="1" type="ORF">GCM10009858_46920</name>
</gene>